<sequence length="525" mass="57737">MVIALVVPQSQLTSLSPLLNWLESLLMLKKQYALNVEAPMVAPEEEEEDEGEGLGSEPMYNVEQRIPVPVVLPLMNMLHPAWNALEEPMTVIHPETSHLSFKFRSRLIQSVVQLQIQSNPNTTSESSPVLPAFNWDQEHIFIVQIGGHTPSMGGEMFVVTDLGHNTFLGRIGHTGPTENPELEFEEQGTLAEIERESLVTSFFFPCTAPSGEVATVKEQHSTPGQASAVFNVYIYHQNFHPNERVPSPGESQDNVTSALDNPFPEQPLDSHFLAPVDLNNLDLNNPLVAHMQAIILASIQSSLQTGPFLQSSLQTGLFPGPSQPLMGTGPPTTAATSGDDCIHAYLDNRYGDQKHILDDLSEYGGAYQEVLQVRIIGVVIKGLALQYGNSQPSKAVTTLTGARITLHANDVIGWACPRSRSSFGRYRTHVALFTRALTKLVQRSAQSSFTSDESLVYQRLKLMLEEDRVLEKCRQQDVISGAHSEAHYVAAMVWSSGDAVKACDVVDKDTSCQGVTWKAELSRVD</sequence>
<evidence type="ECO:0000313" key="2">
    <source>
        <dbReference type="Proteomes" id="UP000297245"/>
    </source>
</evidence>
<organism evidence="1 2">
    <name type="scientific">Dendrothele bispora (strain CBS 962.96)</name>
    <dbReference type="NCBI Taxonomy" id="1314807"/>
    <lineage>
        <taxon>Eukaryota</taxon>
        <taxon>Fungi</taxon>
        <taxon>Dikarya</taxon>
        <taxon>Basidiomycota</taxon>
        <taxon>Agaricomycotina</taxon>
        <taxon>Agaricomycetes</taxon>
        <taxon>Agaricomycetidae</taxon>
        <taxon>Agaricales</taxon>
        <taxon>Agaricales incertae sedis</taxon>
        <taxon>Dendrothele</taxon>
    </lineage>
</organism>
<keyword evidence="2" id="KW-1185">Reference proteome</keyword>
<proteinExistence type="predicted"/>
<name>A0A4S8M3E4_DENBC</name>
<gene>
    <name evidence="1" type="ORF">K435DRAFT_797262</name>
</gene>
<protein>
    <submittedName>
        <fullName evidence="1">Uncharacterized protein</fullName>
    </submittedName>
</protein>
<reference evidence="1 2" key="1">
    <citation type="journal article" date="2019" name="Nat. Ecol. Evol.">
        <title>Megaphylogeny resolves global patterns of mushroom evolution.</title>
        <authorList>
            <person name="Varga T."/>
            <person name="Krizsan K."/>
            <person name="Foldi C."/>
            <person name="Dima B."/>
            <person name="Sanchez-Garcia M."/>
            <person name="Sanchez-Ramirez S."/>
            <person name="Szollosi G.J."/>
            <person name="Szarkandi J.G."/>
            <person name="Papp V."/>
            <person name="Albert L."/>
            <person name="Andreopoulos W."/>
            <person name="Angelini C."/>
            <person name="Antonin V."/>
            <person name="Barry K.W."/>
            <person name="Bougher N.L."/>
            <person name="Buchanan P."/>
            <person name="Buyck B."/>
            <person name="Bense V."/>
            <person name="Catcheside P."/>
            <person name="Chovatia M."/>
            <person name="Cooper J."/>
            <person name="Damon W."/>
            <person name="Desjardin D."/>
            <person name="Finy P."/>
            <person name="Geml J."/>
            <person name="Haridas S."/>
            <person name="Hughes K."/>
            <person name="Justo A."/>
            <person name="Karasinski D."/>
            <person name="Kautmanova I."/>
            <person name="Kiss B."/>
            <person name="Kocsube S."/>
            <person name="Kotiranta H."/>
            <person name="LaButti K.M."/>
            <person name="Lechner B.E."/>
            <person name="Liimatainen K."/>
            <person name="Lipzen A."/>
            <person name="Lukacs Z."/>
            <person name="Mihaltcheva S."/>
            <person name="Morgado L.N."/>
            <person name="Niskanen T."/>
            <person name="Noordeloos M.E."/>
            <person name="Ohm R.A."/>
            <person name="Ortiz-Santana B."/>
            <person name="Ovrebo C."/>
            <person name="Racz N."/>
            <person name="Riley R."/>
            <person name="Savchenko A."/>
            <person name="Shiryaev A."/>
            <person name="Soop K."/>
            <person name="Spirin V."/>
            <person name="Szebenyi C."/>
            <person name="Tomsovsky M."/>
            <person name="Tulloss R.E."/>
            <person name="Uehling J."/>
            <person name="Grigoriev I.V."/>
            <person name="Vagvolgyi C."/>
            <person name="Papp T."/>
            <person name="Martin F.M."/>
            <person name="Miettinen O."/>
            <person name="Hibbett D.S."/>
            <person name="Nagy L.G."/>
        </authorList>
    </citation>
    <scope>NUCLEOTIDE SEQUENCE [LARGE SCALE GENOMIC DNA]</scope>
    <source>
        <strain evidence="1 2">CBS 962.96</strain>
    </source>
</reference>
<dbReference type="Proteomes" id="UP000297245">
    <property type="component" value="Unassembled WGS sequence"/>
</dbReference>
<evidence type="ECO:0000313" key="1">
    <source>
        <dbReference type="EMBL" id="THU96510.1"/>
    </source>
</evidence>
<dbReference type="AlphaFoldDB" id="A0A4S8M3E4"/>
<accession>A0A4S8M3E4</accession>
<dbReference type="EMBL" id="ML179175">
    <property type="protein sequence ID" value="THU96510.1"/>
    <property type="molecule type" value="Genomic_DNA"/>
</dbReference>